<dbReference type="InterPro" id="IPR025749">
    <property type="entry name" value="Sphingomyelin_synth-like_dom"/>
</dbReference>
<keyword evidence="1" id="KW-0812">Transmembrane</keyword>
<dbReference type="Pfam" id="PF14360">
    <property type="entry name" value="PAP2_C"/>
    <property type="match status" value="1"/>
</dbReference>
<dbReference type="EMBL" id="MFLJ01000009">
    <property type="protein sequence ID" value="OGG64855.1"/>
    <property type="molecule type" value="Genomic_DNA"/>
</dbReference>
<dbReference type="Proteomes" id="UP000177232">
    <property type="component" value="Unassembled WGS sequence"/>
</dbReference>
<organism evidence="3 4">
    <name type="scientific">Candidatus Kaiserbacteria bacterium RIFCSPHIGHO2_02_FULL_55_17</name>
    <dbReference type="NCBI Taxonomy" id="1798496"/>
    <lineage>
        <taxon>Bacteria</taxon>
        <taxon>Candidatus Kaiseribacteriota</taxon>
    </lineage>
</organism>
<feature type="transmembrane region" description="Helical" evidence="1">
    <location>
        <begin position="138"/>
        <end position="160"/>
    </location>
</feature>
<protein>
    <recommendedName>
        <fullName evidence="2">Sphingomyelin synthase-like domain-containing protein</fullName>
    </recommendedName>
</protein>
<evidence type="ECO:0000256" key="1">
    <source>
        <dbReference type="SAM" id="Phobius"/>
    </source>
</evidence>
<evidence type="ECO:0000313" key="4">
    <source>
        <dbReference type="Proteomes" id="UP000177232"/>
    </source>
</evidence>
<gene>
    <name evidence="3" type="ORF">A3C94_01215</name>
</gene>
<feature type="transmembrane region" description="Helical" evidence="1">
    <location>
        <begin position="21"/>
        <end position="41"/>
    </location>
</feature>
<comment type="caution">
    <text evidence="3">The sequence shown here is derived from an EMBL/GenBank/DDBJ whole genome shotgun (WGS) entry which is preliminary data.</text>
</comment>
<dbReference type="AlphaFoldDB" id="A0A1F6DTT5"/>
<feature type="transmembrane region" description="Helical" evidence="1">
    <location>
        <begin position="61"/>
        <end position="87"/>
    </location>
</feature>
<dbReference type="STRING" id="1798496.A3C94_01215"/>
<feature type="domain" description="Sphingomyelin synthase-like" evidence="2">
    <location>
        <begin position="143"/>
        <end position="206"/>
    </location>
</feature>
<keyword evidence="1" id="KW-0472">Membrane</keyword>
<evidence type="ECO:0000313" key="3">
    <source>
        <dbReference type="EMBL" id="OGG64855.1"/>
    </source>
</evidence>
<accession>A0A1F6DTT5</accession>
<name>A0A1F6DTT5_9BACT</name>
<proteinExistence type="predicted"/>
<feature type="transmembrane region" description="Helical" evidence="1">
    <location>
        <begin position="99"/>
        <end position="118"/>
    </location>
</feature>
<feature type="transmembrane region" description="Helical" evidence="1">
    <location>
        <begin position="167"/>
        <end position="185"/>
    </location>
</feature>
<keyword evidence="1" id="KW-1133">Transmembrane helix</keyword>
<reference evidence="3 4" key="1">
    <citation type="journal article" date="2016" name="Nat. Commun.">
        <title>Thousands of microbial genomes shed light on interconnected biogeochemical processes in an aquifer system.</title>
        <authorList>
            <person name="Anantharaman K."/>
            <person name="Brown C.T."/>
            <person name="Hug L.A."/>
            <person name="Sharon I."/>
            <person name="Castelle C.J."/>
            <person name="Probst A.J."/>
            <person name="Thomas B.C."/>
            <person name="Singh A."/>
            <person name="Wilkins M.J."/>
            <person name="Karaoz U."/>
            <person name="Brodie E.L."/>
            <person name="Williams K.H."/>
            <person name="Hubbard S.S."/>
            <person name="Banfield J.F."/>
        </authorList>
    </citation>
    <scope>NUCLEOTIDE SEQUENCE [LARGE SCALE GENOMIC DNA]</scope>
</reference>
<sequence>MQQGDPFTYRDLFRGERLLSLISALALLGIAYFAEHFANVYAFDYMLRPTSNHVGDLILDVIPVVDLNFIIIEGAFLAIALGALLVFSQPRTILFSLKAIALFIVIRAFFISLTHVGIHPDNIAPGYGLFDAAYSYLNFQTGLFFSGHTGLPFLMALVFWDKPHVRYALIALSGVFAVAVLLAHIHYSIDVFAAPFMAYGIFAIAKHFFPRDYELIAPPVHLPRP</sequence>
<evidence type="ECO:0000259" key="2">
    <source>
        <dbReference type="Pfam" id="PF14360"/>
    </source>
</evidence>